<keyword evidence="3" id="KW-1185">Reference proteome</keyword>
<feature type="chain" id="PRO_5006618789" description="Secreted protein" evidence="1">
    <location>
        <begin position="22"/>
        <end position="71"/>
    </location>
</feature>
<dbReference type="AlphaFoldDB" id="A0A0S3SYR4"/>
<evidence type="ECO:0000313" key="3">
    <source>
        <dbReference type="Proteomes" id="UP000291084"/>
    </source>
</evidence>
<name>A0A0S3SYR4_PHAAN</name>
<accession>A0A0S3SYR4</accession>
<sequence length="71" mass="7778">MCGVLLLFCITVWSFELVCLSLHLSVPSGQSSHSGGVRCYSCGGPHVQSICPQMAGYRRCNICRSEGHYVR</sequence>
<evidence type="ECO:0008006" key="4">
    <source>
        <dbReference type="Google" id="ProtNLM"/>
    </source>
</evidence>
<dbReference type="EMBL" id="AP015042">
    <property type="protein sequence ID" value="BAT98088.1"/>
    <property type="molecule type" value="Genomic_DNA"/>
</dbReference>
<evidence type="ECO:0000256" key="1">
    <source>
        <dbReference type="SAM" id="SignalP"/>
    </source>
</evidence>
<dbReference type="Gene3D" id="4.10.60.10">
    <property type="entry name" value="Zinc finger, CCHC-type"/>
    <property type="match status" value="1"/>
</dbReference>
<evidence type="ECO:0000313" key="2">
    <source>
        <dbReference type="EMBL" id="BAT98088.1"/>
    </source>
</evidence>
<feature type="non-terminal residue" evidence="2">
    <location>
        <position position="71"/>
    </location>
</feature>
<protein>
    <recommendedName>
        <fullName evidence="4">Secreted protein</fullName>
    </recommendedName>
</protein>
<proteinExistence type="predicted"/>
<feature type="signal peptide" evidence="1">
    <location>
        <begin position="1"/>
        <end position="21"/>
    </location>
</feature>
<dbReference type="Proteomes" id="UP000291084">
    <property type="component" value="Chromosome 9"/>
</dbReference>
<organism evidence="2 3">
    <name type="scientific">Vigna angularis var. angularis</name>
    <dbReference type="NCBI Taxonomy" id="157739"/>
    <lineage>
        <taxon>Eukaryota</taxon>
        <taxon>Viridiplantae</taxon>
        <taxon>Streptophyta</taxon>
        <taxon>Embryophyta</taxon>
        <taxon>Tracheophyta</taxon>
        <taxon>Spermatophyta</taxon>
        <taxon>Magnoliopsida</taxon>
        <taxon>eudicotyledons</taxon>
        <taxon>Gunneridae</taxon>
        <taxon>Pentapetalae</taxon>
        <taxon>rosids</taxon>
        <taxon>fabids</taxon>
        <taxon>Fabales</taxon>
        <taxon>Fabaceae</taxon>
        <taxon>Papilionoideae</taxon>
        <taxon>50 kb inversion clade</taxon>
        <taxon>NPAAA clade</taxon>
        <taxon>indigoferoid/millettioid clade</taxon>
        <taxon>Phaseoleae</taxon>
        <taxon>Vigna</taxon>
    </lineage>
</organism>
<reference evidence="2 3" key="1">
    <citation type="journal article" date="2015" name="Sci. Rep.">
        <title>The power of single molecule real-time sequencing technology in the de novo assembly of a eukaryotic genome.</title>
        <authorList>
            <person name="Sakai H."/>
            <person name="Naito K."/>
            <person name="Ogiso-Tanaka E."/>
            <person name="Takahashi Y."/>
            <person name="Iseki K."/>
            <person name="Muto C."/>
            <person name="Satou K."/>
            <person name="Teruya K."/>
            <person name="Shiroma A."/>
            <person name="Shimoji M."/>
            <person name="Hirano T."/>
            <person name="Itoh T."/>
            <person name="Kaga A."/>
            <person name="Tomooka N."/>
        </authorList>
    </citation>
    <scope>NUCLEOTIDE SEQUENCE [LARGE SCALE GENOMIC DNA]</scope>
    <source>
        <strain evidence="3">cv. Shumari</strain>
    </source>
</reference>
<keyword evidence="1" id="KW-0732">Signal</keyword>
<gene>
    <name evidence="2" type="primary">Vigan.09G170400</name>
    <name evidence="2" type="ORF">VIGAN_09170400</name>
</gene>